<protein>
    <submittedName>
        <fullName evidence="6">Cell division protein DedD</fullName>
    </submittedName>
</protein>
<dbReference type="PROSITE" id="PS51747">
    <property type="entry name" value="CYT_DCMP_DEAMINASES_2"/>
    <property type="match status" value="1"/>
</dbReference>
<feature type="binding site" evidence="4">
    <location>
        <position position="90"/>
    </location>
    <ligand>
        <name>Zn(2+)</name>
        <dbReference type="ChEBI" id="CHEBI:29105"/>
        <note>catalytic</note>
    </ligand>
</feature>
<sequence length="169" mass="18773">MKHKRFSAIARRARPSWDEYFIGMANYVGSRATCDRGRSGCVIVREKRVISTGYVGSPPGLPHCDDVGHEMHSVINEDGTKSQHCIRTAHAEQNAIAQAARFGVSLEGATMYCKMVLCYVCAKLAITAGIKRIVAEKDYHLSKKSKAILKKAGVKLEIINKEVEKYKNM</sequence>
<dbReference type="Gene3D" id="3.40.140.10">
    <property type="entry name" value="Cytidine Deaminase, domain 2"/>
    <property type="match status" value="1"/>
</dbReference>
<dbReference type="CDD" id="cd01286">
    <property type="entry name" value="deoxycytidylate_deaminase"/>
    <property type="match status" value="1"/>
</dbReference>
<dbReference type="GO" id="GO:0004132">
    <property type="term" value="F:dCMP deaminase activity"/>
    <property type="evidence" value="ECO:0007669"/>
    <property type="project" value="InterPro"/>
</dbReference>
<dbReference type="Pfam" id="PF00383">
    <property type="entry name" value="dCMP_cyt_deam_1"/>
    <property type="match status" value="1"/>
</dbReference>
<dbReference type="InterPro" id="IPR016193">
    <property type="entry name" value="Cytidine_deaminase-like"/>
</dbReference>
<dbReference type="AlphaFoldDB" id="A0A1F6UYU6"/>
<evidence type="ECO:0000256" key="3">
    <source>
        <dbReference type="PIRSR" id="PIRSR006019-1"/>
    </source>
</evidence>
<feature type="active site" description="Proton donor" evidence="3">
    <location>
        <position position="92"/>
    </location>
</feature>
<proteinExistence type="predicted"/>
<comment type="caution">
    <text evidence="6">The sequence shown here is derived from an EMBL/GenBank/DDBJ whole genome shotgun (WGS) entry which is preliminary data.</text>
</comment>
<name>A0A1F6UYU6_9BACT</name>
<comment type="cofactor">
    <cofactor evidence="1 4">
        <name>Zn(2+)</name>
        <dbReference type="ChEBI" id="CHEBI:29105"/>
    </cofactor>
</comment>
<keyword evidence="4" id="KW-0479">Metal-binding</keyword>
<keyword evidence="2" id="KW-0378">Hydrolase</keyword>
<dbReference type="GO" id="GO:0006220">
    <property type="term" value="P:pyrimidine nucleotide metabolic process"/>
    <property type="evidence" value="ECO:0007669"/>
    <property type="project" value="InterPro"/>
</dbReference>
<dbReference type="GO" id="GO:0005737">
    <property type="term" value="C:cytoplasm"/>
    <property type="evidence" value="ECO:0007669"/>
    <property type="project" value="TreeGrafter"/>
</dbReference>
<organism evidence="6 7">
    <name type="scientific">Candidatus Nomurabacteria bacterium RIFCSPHIGHO2_01_FULL_40_12</name>
    <dbReference type="NCBI Taxonomy" id="1801737"/>
    <lineage>
        <taxon>Bacteria</taxon>
        <taxon>Candidatus Nomuraibacteriota</taxon>
    </lineage>
</organism>
<evidence type="ECO:0000259" key="5">
    <source>
        <dbReference type="PROSITE" id="PS51747"/>
    </source>
</evidence>
<gene>
    <name evidence="6" type="ORF">A2818_02355</name>
</gene>
<dbReference type="Proteomes" id="UP000177602">
    <property type="component" value="Unassembled WGS sequence"/>
</dbReference>
<feature type="binding site" evidence="4">
    <location>
        <position position="118"/>
    </location>
    <ligand>
        <name>Zn(2+)</name>
        <dbReference type="ChEBI" id="CHEBI:29105"/>
        <note>catalytic</note>
    </ligand>
</feature>
<dbReference type="GO" id="GO:0051301">
    <property type="term" value="P:cell division"/>
    <property type="evidence" value="ECO:0007669"/>
    <property type="project" value="UniProtKB-KW"/>
</dbReference>
<feature type="domain" description="CMP/dCMP-type deaminase" evidence="5">
    <location>
        <begin position="16"/>
        <end position="156"/>
    </location>
</feature>
<evidence type="ECO:0000256" key="1">
    <source>
        <dbReference type="ARBA" id="ARBA00001947"/>
    </source>
</evidence>
<keyword evidence="4" id="KW-0862">Zinc</keyword>
<accession>A0A1F6UYU6</accession>
<dbReference type="SUPFAM" id="SSF53927">
    <property type="entry name" value="Cytidine deaminase-like"/>
    <property type="match status" value="1"/>
</dbReference>
<dbReference type="GO" id="GO:0008270">
    <property type="term" value="F:zinc ion binding"/>
    <property type="evidence" value="ECO:0007669"/>
    <property type="project" value="InterPro"/>
</dbReference>
<evidence type="ECO:0000313" key="7">
    <source>
        <dbReference type="Proteomes" id="UP000177602"/>
    </source>
</evidence>
<feature type="binding site" evidence="4">
    <location>
        <position position="121"/>
    </location>
    <ligand>
        <name>Zn(2+)</name>
        <dbReference type="ChEBI" id="CHEBI:29105"/>
        <note>catalytic</note>
    </ligand>
</feature>
<keyword evidence="6" id="KW-0131">Cell cycle</keyword>
<reference evidence="6 7" key="1">
    <citation type="journal article" date="2016" name="Nat. Commun.">
        <title>Thousands of microbial genomes shed light on interconnected biogeochemical processes in an aquifer system.</title>
        <authorList>
            <person name="Anantharaman K."/>
            <person name="Brown C.T."/>
            <person name="Hug L.A."/>
            <person name="Sharon I."/>
            <person name="Castelle C.J."/>
            <person name="Probst A.J."/>
            <person name="Thomas B.C."/>
            <person name="Singh A."/>
            <person name="Wilkins M.J."/>
            <person name="Karaoz U."/>
            <person name="Brodie E.L."/>
            <person name="Williams K.H."/>
            <person name="Hubbard S.S."/>
            <person name="Banfield J.F."/>
        </authorList>
    </citation>
    <scope>NUCLEOTIDE SEQUENCE [LARGE SCALE GENOMIC DNA]</scope>
</reference>
<dbReference type="STRING" id="1801737.A2818_02355"/>
<dbReference type="InterPro" id="IPR016473">
    <property type="entry name" value="dCMP_deaminase"/>
</dbReference>
<dbReference type="PIRSF" id="PIRSF006019">
    <property type="entry name" value="dCMP_deaminase"/>
    <property type="match status" value="1"/>
</dbReference>
<dbReference type="InterPro" id="IPR015517">
    <property type="entry name" value="dCMP_deaminase-rel"/>
</dbReference>
<evidence type="ECO:0000256" key="2">
    <source>
        <dbReference type="ARBA" id="ARBA00022801"/>
    </source>
</evidence>
<keyword evidence="6" id="KW-0132">Cell division</keyword>
<evidence type="ECO:0000313" key="6">
    <source>
        <dbReference type="EMBL" id="OGI62577.1"/>
    </source>
</evidence>
<dbReference type="PANTHER" id="PTHR11086">
    <property type="entry name" value="DEOXYCYTIDYLATE DEAMINASE-RELATED"/>
    <property type="match status" value="1"/>
</dbReference>
<dbReference type="InterPro" id="IPR035105">
    <property type="entry name" value="Deoxycytidylate_deaminase_dom"/>
</dbReference>
<dbReference type="PANTHER" id="PTHR11086:SF18">
    <property type="entry name" value="DEOXYCYTIDYLATE DEAMINASE"/>
    <property type="match status" value="1"/>
</dbReference>
<evidence type="ECO:0000256" key="4">
    <source>
        <dbReference type="PIRSR" id="PIRSR006019-2"/>
    </source>
</evidence>
<dbReference type="InterPro" id="IPR002125">
    <property type="entry name" value="CMP_dCMP_dom"/>
</dbReference>
<dbReference type="EMBL" id="MFTN01000026">
    <property type="protein sequence ID" value="OGI62577.1"/>
    <property type="molecule type" value="Genomic_DNA"/>
</dbReference>